<dbReference type="Pfam" id="PF06691">
    <property type="entry name" value="DUF1189"/>
    <property type="match status" value="1"/>
</dbReference>
<evidence type="ECO:0000313" key="2">
    <source>
        <dbReference type="EMBL" id="VDN47411.1"/>
    </source>
</evidence>
<proteinExistence type="predicted"/>
<accession>A0A3P7PVY9</accession>
<dbReference type="RefSeq" id="WP_125136728.1">
    <property type="nucleotide sequence ID" value="NZ_LR130778.1"/>
</dbReference>
<sequence length="272" mass="31234">MKKYTWIGKVGKSLVPSEFYVQILQEPLRKALGYMILFILLLSLVVGGYNSYNLKVSFDKTIAAYDAGIIPNFSLVEGKLEVEGTEIYRIFYFDFPIIIDGQGVLNINDMLAYKNALILAPDRFIIIRNGIPPMVNGYDDFYNPYGSDTSSAIIREAMVMSALLAIPVGMVFQFFISLMNFLFNSLFILMIANLLRTLLGLGLKIKQLYHMTIYAMTFSVFWSHFKIMLPTTMPRFLDNFVYYVIPSLILVNVFIHIRKRTLDEIDKNKKDD</sequence>
<organism evidence="2 3">
    <name type="scientific">Petrocella atlantisensis</name>
    <dbReference type="NCBI Taxonomy" id="2173034"/>
    <lineage>
        <taxon>Bacteria</taxon>
        <taxon>Bacillati</taxon>
        <taxon>Bacillota</taxon>
        <taxon>Clostridia</taxon>
        <taxon>Lachnospirales</taxon>
        <taxon>Vallitaleaceae</taxon>
        <taxon>Petrocella</taxon>
    </lineage>
</organism>
<dbReference type="Proteomes" id="UP000279029">
    <property type="component" value="Chromosome"/>
</dbReference>
<dbReference type="OrthoDB" id="1903376at2"/>
<feature type="transmembrane region" description="Helical" evidence="1">
    <location>
        <begin position="157"/>
        <end position="176"/>
    </location>
</feature>
<evidence type="ECO:0000313" key="3">
    <source>
        <dbReference type="Proteomes" id="UP000279029"/>
    </source>
</evidence>
<protein>
    <recommendedName>
        <fullName evidence="4">DUF1189 domain-containing protein</fullName>
    </recommendedName>
</protein>
<dbReference type="EMBL" id="LR130778">
    <property type="protein sequence ID" value="VDN47411.1"/>
    <property type="molecule type" value="Genomic_DNA"/>
</dbReference>
<feature type="transmembrane region" description="Helical" evidence="1">
    <location>
        <begin position="208"/>
        <end position="228"/>
    </location>
</feature>
<feature type="transmembrane region" description="Helical" evidence="1">
    <location>
        <begin position="31"/>
        <end position="52"/>
    </location>
</feature>
<dbReference type="KEGG" id="cbar:PATL70BA_1526"/>
<keyword evidence="3" id="KW-1185">Reference proteome</keyword>
<gene>
    <name evidence="2" type="ORF">PATL70BA_1526</name>
</gene>
<dbReference type="InterPro" id="IPR009574">
    <property type="entry name" value="DUF1189"/>
</dbReference>
<keyword evidence="1" id="KW-1133">Transmembrane helix</keyword>
<name>A0A3P7PVY9_9FIRM</name>
<dbReference type="AlphaFoldDB" id="A0A3P7PVY9"/>
<evidence type="ECO:0000256" key="1">
    <source>
        <dbReference type="SAM" id="Phobius"/>
    </source>
</evidence>
<keyword evidence="1" id="KW-0812">Transmembrane</keyword>
<reference evidence="2 3" key="1">
    <citation type="submission" date="2018-09" db="EMBL/GenBank/DDBJ databases">
        <authorList>
            <person name="Postec A."/>
        </authorList>
    </citation>
    <scope>NUCLEOTIDE SEQUENCE [LARGE SCALE GENOMIC DNA]</scope>
    <source>
        <strain evidence="2">70B-A</strain>
    </source>
</reference>
<evidence type="ECO:0008006" key="4">
    <source>
        <dbReference type="Google" id="ProtNLM"/>
    </source>
</evidence>
<keyword evidence="1" id="KW-0472">Membrane</keyword>
<feature type="transmembrane region" description="Helical" evidence="1">
    <location>
        <begin position="182"/>
        <end position="201"/>
    </location>
</feature>
<feature type="transmembrane region" description="Helical" evidence="1">
    <location>
        <begin position="240"/>
        <end position="257"/>
    </location>
</feature>